<evidence type="ECO:0000313" key="1">
    <source>
        <dbReference type="EMBL" id="OCL96496.1"/>
    </source>
</evidence>
<accession>A0A1C0B2I5</accession>
<dbReference type="Proteomes" id="UP000093281">
    <property type="component" value="Unassembled WGS sequence"/>
</dbReference>
<gene>
    <name evidence="1" type="ORF">AAX29_02035</name>
</gene>
<sequence length="42" mass="4921">MSSDIKFDNLHYEIRHELSQAIKNVKIADVLDANIKDFFNNI</sequence>
<dbReference type="AlphaFoldDB" id="A0A1C0B2I5"/>
<protein>
    <submittedName>
        <fullName evidence="1">Uncharacterized protein</fullName>
    </submittedName>
</protein>
<dbReference type="EMBL" id="LCUJ01000014">
    <property type="protein sequence ID" value="OCL96496.1"/>
    <property type="molecule type" value="Genomic_DNA"/>
</dbReference>
<comment type="caution">
    <text evidence="1">The sequence shown here is derived from an EMBL/GenBank/DDBJ whole genome shotgun (WGS) entry which is preliminary data.</text>
</comment>
<evidence type="ECO:0000313" key="2">
    <source>
        <dbReference type="Proteomes" id="UP000093281"/>
    </source>
</evidence>
<organism evidence="1 2">
    <name type="scientific">Aliarcobacter thereius</name>
    <dbReference type="NCBI Taxonomy" id="544718"/>
    <lineage>
        <taxon>Bacteria</taxon>
        <taxon>Pseudomonadati</taxon>
        <taxon>Campylobacterota</taxon>
        <taxon>Epsilonproteobacteria</taxon>
        <taxon>Campylobacterales</taxon>
        <taxon>Arcobacteraceae</taxon>
        <taxon>Aliarcobacter</taxon>
    </lineage>
</organism>
<name>A0A1C0B2I5_9BACT</name>
<proteinExistence type="predicted"/>
<reference evidence="2" key="1">
    <citation type="submission" date="2015-05" db="EMBL/GenBank/DDBJ databases">
        <authorList>
            <person name="Rovetto F."/>
            <person name="Cocolin L."/>
            <person name="Illeghems K."/>
            <person name="Van Nieuwerburgh F."/>
            <person name="Houf K."/>
        </authorList>
    </citation>
    <scope>NUCLEOTIDE SEQUENCE [LARGE SCALE GENOMIC DNA]</scope>
    <source>
        <strain evidence="2">DU22</strain>
    </source>
</reference>